<dbReference type="EMBL" id="ACVC01000209">
    <property type="protein sequence ID" value="EFO61828.1"/>
    <property type="molecule type" value="Genomic_DNA"/>
</dbReference>
<name>E1F706_GIAIA</name>
<reference evidence="1 2" key="1">
    <citation type="journal article" date="2010" name="BMC Genomics">
        <title>Genome analysis and comparative genomics of a Giardia intestinalis assemblage E isolate.</title>
        <authorList>
            <person name="Jerlstrom-Hultqvist J."/>
            <person name="Franzen O."/>
            <person name="Ankarklev J."/>
            <person name="Xu F."/>
            <person name="Nohynkova E."/>
            <person name="Andersson J.O."/>
            <person name="Svard S.G."/>
            <person name="Andersson B."/>
        </authorList>
    </citation>
    <scope>NUCLEOTIDE SEQUENCE [LARGE SCALE GENOMIC DNA]</scope>
    <source>
        <strain evidence="1 2">P15</strain>
    </source>
</reference>
<comment type="caution">
    <text evidence="1">The sequence shown here is derived from an EMBL/GenBank/DDBJ whole genome shotgun (WGS) entry which is preliminary data.</text>
</comment>
<accession>E1F706</accession>
<dbReference type="OMA" id="CGYDPRN"/>
<gene>
    <name evidence="1" type="ORF">GLP15_2138</name>
</gene>
<organism evidence="1 2">
    <name type="scientific">Giardia intestinalis (strain P15)</name>
    <name type="common">Giardia lamblia</name>
    <dbReference type="NCBI Taxonomy" id="658858"/>
    <lineage>
        <taxon>Eukaryota</taxon>
        <taxon>Metamonada</taxon>
        <taxon>Diplomonadida</taxon>
        <taxon>Hexamitidae</taxon>
        <taxon>Giardiinae</taxon>
        <taxon>Giardia</taxon>
    </lineage>
</organism>
<proteinExistence type="predicted"/>
<sequence length="214" mass="23885">MSNKTADPGLFSLNALCRKIAKVVPPENIIPRNVEDPTSAILLRSRLKSIREDRESMISRAKYFRRGTSCGYDPRNSTPSSCLNYGAQQPHLDTGPLIDTYPQSQWSHSEDNALYSSSHFTEDPAEFSEETSRFAQTLTYPGALANEEEELSLLTAAVSRHRVVREGVGQKGIKSLPPLSIDRKLILTMDNIERGRASSEAQRTLSNGLFRFPK</sequence>
<evidence type="ECO:0000313" key="1">
    <source>
        <dbReference type="EMBL" id="EFO61828.1"/>
    </source>
</evidence>
<dbReference type="VEuPathDB" id="GiardiaDB:GLP15_2138"/>
<protein>
    <submittedName>
        <fullName evidence="1">Uncharacterized protein</fullName>
    </submittedName>
</protein>
<dbReference type="AlphaFoldDB" id="E1F706"/>
<evidence type="ECO:0000313" key="2">
    <source>
        <dbReference type="Proteomes" id="UP000008974"/>
    </source>
</evidence>
<dbReference type="Proteomes" id="UP000008974">
    <property type="component" value="Unassembled WGS sequence"/>
</dbReference>
<dbReference type="OrthoDB" id="10256221at2759"/>